<evidence type="ECO:0008006" key="4">
    <source>
        <dbReference type="Google" id="ProtNLM"/>
    </source>
</evidence>
<comment type="caution">
    <text evidence="2">The sequence shown here is derived from an EMBL/GenBank/DDBJ whole genome shotgun (WGS) entry which is preliminary data.</text>
</comment>
<accession>A0A1F6UR20</accession>
<evidence type="ECO:0000313" key="2">
    <source>
        <dbReference type="EMBL" id="OGI59794.1"/>
    </source>
</evidence>
<keyword evidence="1" id="KW-0812">Transmembrane</keyword>
<evidence type="ECO:0000256" key="1">
    <source>
        <dbReference type="SAM" id="Phobius"/>
    </source>
</evidence>
<sequence>MIFSAKIAYAVSVDTFVHNVDRLIINPLIIMLFALAVAFFLYGVFEFLLNQENEEKRTTGRSHMLWGIIGITIMVGVWAILGIILRTFNIENINPQEGSVKLTDYK</sequence>
<keyword evidence="1" id="KW-1133">Transmembrane helix</keyword>
<proteinExistence type="predicted"/>
<dbReference type="EMBL" id="MFTI01000025">
    <property type="protein sequence ID" value="OGI59794.1"/>
    <property type="molecule type" value="Genomic_DNA"/>
</dbReference>
<feature type="transmembrane region" description="Helical" evidence="1">
    <location>
        <begin position="65"/>
        <end position="85"/>
    </location>
</feature>
<name>A0A1F6UR20_9BACT</name>
<dbReference type="STRING" id="1801732.A2814_00390"/>
<dbReference type="InterPro" id="IPR043993">
    <property type="entry name" value="T4SS_pilin"/>
</dbReference>
<dbReference type="Pfam" id="PF18895">
    <property type="entry name" value="T4SS_pilin"/>
    <property type="match status" value="1"/>
</dbReference>
<dbReference type="AlphaFoldDB" id="A0A1F6UR20"/>
<keyword evidence="1" id="KW-0472">Membrane</keyword>
<feature type="transmembrane region" description="Helical" evidence="1">
    <location>
        <begin position="24"/>
        <end position="45"/>
    </location>
</feature>
<evidence type="ECO:0000313" key="3">
    <source>
        <dbReference type="Proteomes" id="UP000177869"/>
    </source>
</evidence>
<gene>
    <name evidence="2" type="ORF">A2814_00390</name>
</gene>
<organism evidence="2 3">
    <name type="scientific">Candidatus Nomurabacteria bacterium RIFCSPHIGHO2_01_FULL_38_19</name>
    <dbReference type="NCBI Taxonomy" id="1801732"/>
    <lineage>
        <taxon>Bacteria</taxon>
        <taxon>Candidatus Nomuraibacteriota</taxon>
    </lineage>
</organism>
<dbReference type="Proteomes" id="UP000177869">
    <property type="component" value="Unassembled WGS sequence"/>
</dbReference>
<reference evidence="2 3" key="1">
    <citation type="journal article" date="2016" name="Nat. Commun.">
        <title>Thousands of microbial genomes shed light on interconnected biogeochemical processes in an aquifer system.</title>
        <authorList>
            <person name="Anantharaman K."/>
            <person name="Brown C.T."/>
            <person name="Hug L.A."/>
            <person name="Sharon I."/>
            <person name="Castelle C.J."/>
            <person name="Probst A.J."/>
            <person name="Thomas B.C."/>
            <person name="Singh A."/>
            <person name="Wilkins M.J."/>
            <person name="Karaoz U."/>
            <person name="Brodie E.L."/>
            <person name="Williams K.H."/>
            <person name="Hubbard S.S."/>
            <person name="Banfield J.F."/>
        </authorList>
    </citation>
    <scope>NUCLEOTIDE SEQUENCE [LARGE SCALE GENOMIC DNA]</scope>
</reference>
<protein>
    <recommendedName>
        <fullName evidence="4">DUF5671 domain-containing protein</fullName>
    </recommendedName>
</protein>